<feature type="domain" description="ABC transporter" evidence="7">
    <location>
        <begin position="4"/>
        <end position="239"/>
    </location>
</feature>
<keyword evidence="2" id="KW-0813">Transport</keyword>
<reference evidence="8 9" key="1">
    <citation type="journal article" date="2017" name="Water Res.">
        <title>Comammox in drinking water systems.</title>
        <authorList>
            <person name="Wang Y."/>
            <person name="Ma L."/>
            <person name="Mao Y."/>
            <person name="Jiang X."/>
            <person name="Xia Y."/>
            <person name="Yu K."/>
            <person name="Li B."/>
            <person name="Zhang T."/>
        </authorList>
    </citation>
    <scope>NUCLEOTIDE SEQUENCE [LARGE SCALE GENOMIC DNA]</scope>
    <source>
        <strain evidence="8">SG_bin8</strain>
    </source>
</reference>
<dbReference type="SUPFAM" id="SSF52540">
    <property type="entry name" value="P-loop containing nucleoside triphosphate hydrolases"/>
    <property type="match status" value="1"/>
</dbReference>
<dbReference type="InterPro" id="IPR003593">
    <property type="entry name" value="AAA+_ATPase"/>
</dbReference>
<accession>A0A1W9HTY5</accession>
<evidence type="ECO:0000313" key="9">
    <source>
        <dbReference type="Proteomes" id="UP000192872"/>
    </source>
</evidence>
<comment type="caution">
    <text evidence="8">The sequence shown here is derived from an EMBL/GenBank/DDBJ whole genome shotgun (WGS) entry which is preliminary data.</text>
</comment>
<dbReference type="CDD" id="cd03214">
    <property type="entry name" value="ABC_Iron-Siderophores_B12_Hemin"/>
    <property type="match status" value="1"/>
</dbReference>
<dbReference type="PROSITE" id="PS50893">
    <property type="entry name" value="ABC_TRANSPORTER_2"/>
    <property type="match status" value="1"/>
</dbReference>
<organism evidence="8 9">
    <name type="scientific">Candidatus Raskinella chloraquaticus</name>
    <dbReference type="NCBI Taxonomy" id="1951219"/>
    <lineage>
        <taxon>Bacteria</taxon>
        <taxon>Pseudomonadati</taxon>
        <taxon>Pseudomonadota</taxon>
        <taxon>Alphaproteobacteria</taxon>
        <taxon>Hyphomicrobiales</taxon>
        <taxon>Phreatobacteraceae</taxon>
        <taxon>Candidatus Raskinella</taxon>
    </lineage>
</organism>
<evidence type="ECO:0000256" key="3">
    <source>
        <dbReference type="ARBA" id="ARBA00022741"/>
    </source>
</evidence>
<dbReference type="InterPro" id="IPR003439">
    <property type="entry name" value="ABC_transporter-like_ATP-bd"/>
</dbReference>
<dbReference type="InterPro" id="IPR017871">
    <property type="entry name" value="ABC_transporter-like_CS"/>
</dbReference>
<protein>
    <submittedName>
        <fullName evidence="8">ABC transporter</fullName>
    </submittedName>
</protein>
<evidence type="ECO:0000259" key="7">
    <source>
        <dbReference type="PROSITE" id="PS50893"/>
    </source>
</evidence>
<evidence type="ECO:0000256" key="1">
    <source>
        <dbReference type="ARBA" id="ARBA00005417"/>
    </source>
</evidence>
<dbReference type="PROSITE" id="PS00211">
    <property type="entry name" value="ABC_TRANSPORTER_1"/>
    <property type="match status" value="1"/>
</dbReference>
<dbReference type="Pfam" id="PF00005">
    <property type="entry name" value="ABC_tran"/>
    <property type="match status" value="1"/>
</dbReference>
<keyword evidence="5" id="KW-1278">Translocase</keyword>
<proteinExistence type="inferred from homology"/>
<evidence type="ECO:0000256" key="4">
    <source>
        <dbReference type="ARBA" id="ARBA00022840"/>
    </source>
</evidence>
<comment type="function">
    <text evidence="6">Part of the ABC transporter complex HmuTUV involved in hemin import. Responsible for energy coupling to the transport system.</text>
</comment>
<dbReference type="InterPro" id="IPR027417">
    <property type="entry name" value="P-loop_NTPase"/>
</dbReference>
<dbReference type="PANTHER" id="PTHR42794">
    <property type="entry name" value="HEMIN IMPORT ATP-BINDING PROTEIN HMUV"/>
    <property type="match status" value="1"/>
</dbReference>
<dbReference type="Gene3D" id="3.40.50.300">
    <property type="entry name" value="P-loop containing nucleotide triphosphate hydrolases"/>
    <property type="match status" value="1"/>
</dbReference>
<keyword evidence="3" id="KW-0547">Nucleotide-binding</keyword>
<name>A0A1W9HTY5_9HYPH</name>
<comment type="similarity">
    <text evidence="1">Belongs to the ABC transporter superfamily.</text>
</comment>
<dbReference type="GO" id="GO:0005524">
    <property type="term" value="F:ATP binding"/>
    <property type="evidence" value="ECO:0007669"/>
    <property type="project" value="UniProtKB-KW"/>
</dbReference>
<dbReference type="PANTHER" id="PTHR42794:SF1">
    <property type="entry name" value="HEMIN IMPORT ATP-BINDING PROTEIN HMUV"/>
    <property type="match status" value="1"/>
</dbReference>
<dbReference type="Proteomes" id="UP000192872">
    <property type="component" value="Unassembled WGS sequence"/>
</dbReference>
<keyword evidence="4" id="KW-0067">ATP-binding</keyword>
<dbReference type="EMBL" id="LWDL01000025">
    <property type="protein sequence ID" value="OQW50671.1"/>
    <property type="molecule type" value="Genomic_DNA"/>
</dbReference>
<dbReference type="SMART" id="SM00382">
    <property type="entry name" value="AAA"/>
    <property type="match status" value="1"/>
</dbReference>
<gene>
    <name evidence="8" type="ORF">A4S15_13580</name>
</gene>
<dbReference type="GO" id="GO:0016887">
    <property type="term" value="F:ATP hydrolysis activity"/>
    <property type="evidence" value="ECO:0007669"/>
    <property type="project" value="InterPro"/>
</dbReference>
<dbReference type="STRING" id="1827387.A4S15_13580"/>
<dbReference type="RefSeq" id="WP_376803862.1">
    <property type="nucleotide sequence ID" value="NZ_LWDL01000025.1"/>
</dbReference>
<dbReference type="FunFam" id="3.40.50.300:FF:000134">
    <property type="entry name" value="Iron-enterobactin ABC transporter ATP-binding protein"/>
    <property type="match status" value="1"/>
</dbReference>
<evidence type="ECO:0000256" key="6">
    <source>
        <dbReference type="ARBA" id="ARBA00037066"/>
    </source>
</evidence>
<evidence type="ECO:0000256" key="2">
    <source>
        <dbReference type="ARBA" id="ARBA00022448"/>
    </source>
</evidence>
<evidence type="ECO:0000256" key="5">
    <source>
        <dbReference type="ARBA" id="ARBA00022967"/>
    </source>
</evidence>
<dbReference type="AlphaFoldDB" id="A0A1W9HTY5"/>
<evidence type="ECO:0000313" key="8">
    <source>
        <dbReference type="EMBL" id="OQW50671.1"/>
    </source>
</evidence>
<sequence length="257" mass="27389">MTGLGVDHLSLRYGSRLILDDVSLQANPREMIALVGPNGAGKTSLLRAIVGLVEASGVITLGDQQVSRLSANQRARRLGYLPQGHALHWPIPVRDVVALGRYPLGVRDPGRLSAPDQAAVDAALRATDTMQFCERSAMALSGGERARVALARVLALEAPILLADEPTASLDPRHQIEVMECLANIARNGAVVIVVTHDLLLAARYCDRVIVMAQGRIHADGAPETALAAAVLSDVFQVSPAMFVHEGRTLAVPWRAV</sequence>